<evidence type="ECO:0000256" key="2">
    <source>
        <dbReference type="ARBA" id="ARBA00007769"/>
    </source>
</evidence>
<evidence type="ECO:0000313" key="9">
    <source>
        <dbReference type="RefSeq" id="XP_025422139.1"/>
    </source>
</evidence>
<keyword evidence="4 6" id="KW-0809">Transit peptide</keyword>
<name>A0A8B8GFZ1_9HEMI</name>
<feature type="domain" description="Isopropylmalate dehydrogenase-like" evidence="7">
    <location>
        <begin position="26"/>
        <end position="355"/>
    </location>
</feature>
<evidence type="ECO:0000313" key="8">
    <source>
        <dbReference type="Proteomes" id="UP000694846"/>
    </source>
</evidence>
<evidence type="ECO:0000256" key="4">
    <source>
        <dbReference type="ARBA" id="ARBA00022946"/>
    </source>
</evidence>
<dbReference type="InterPro" id="IPR024084">
    <property type="entry name" value="IsoPropMal-DH-like_dom"/>
</dbReference>
<keyword evidence="8" id="KW-1185">Reference proteome</keyword>
<dbReference type="RefSeq" id="XP_025422139.1">
    <property type="nucleotide sequence ID" value="XM_025566354.1"/>
</dbReference>
<protein>
    <recommendedName>
        <fullName evidence="6">Isocitrate dehydrogenase [NAD] subunit, mitochondrial</fullName>
    </recommendedName>
</protein>
<dbReference type="GeneID" id="112691914"/>
<sequence>MKLLKARAFSTGESNKVKLTNSPVKRITCTLIPGDGVYPELMKSVQTVMSAIEAPIDFETILFSQVQQCCTAKVEDVIESINRNKICLMGPLTNPYGTSSEDNNNNFQMKLRKGLDLYSNEVHITSFPGVCTKHKDIDLVIIRELTEGEYSGIEHESVPNVVEHLKLTTAKKTRRIAKFAFDYAIRKNRKNVTCVHKANIMKLGDGLFLKSFLELAKTYPGVKYNNMIVDNCVMQIVHNPHQFDVLVMPNLYGNILTNVAAGLVGGAGVVASSSFSPECAVFEPASRHSFQIAVGKNIANPTAMLICASKMLRHVNLQHYSDAIFTGVKKVLAAGQVKTFDLGGSNSTHEFTDAVIKSIT</sequence>
<comment type="subcellular location">
    <subcellularLocation>
        <location evidence="1 6">Mitochondrion</location>
    </subcellularLocation>
</comment>
<reference evidence="9" key="1">
    <citation type="submission" date="2025-08" db="UniProtKB">
        <authorList>
            <consortium name="RefSeq"/>
        </authorList>
    </citation>
    <scope>IDENTIFICATION</scope>
    <source>
        <tissue evidence="9">Whole body</tissue>
    </source>
</reference>
<dbReference type="PANTHER" id="PTHR11835">
    <property type="entry name" value="DECARBOXYLATING DEHYDROGENASES-ISOCITRATE, ISOPROPYLMALATE, TARTRATE"/>
    <property type="match status" value="1"/>
</dbReference>
<accession>A0A8B8GFZ1</accession>
<evidence type="ECO:0000256" key="1">
    <source>
        <dbReference type="ARBA" id="ARBA00004173"/>
    </source>
</evidence>
<dbReference type="NCBIfam" id="TIGR00175">
    <property type="entry name" value="mito_nad_idh"/>
    <property type="match status" value="1"/>
</dbReference>
<comment type="similarity">
    <text evidence="2 6">Belongs to the isocitrate and isopropylmalate dehydrogenases family.</text>
</comment>
<dbReference type="GO" id="GO:0016616">
    <property type="term" value="F:oxidoreductase activity, acting on the CH-OH group of donors, NAD or NADP as acceptor"/>
    <property type="evidence" value="ECO:0007669"/>
    <property type="project" value="InterPro"/>
</dbReference>
<keyword evidence="5 6" id="KW-0496">Mitochondrion</keyword>
<keyword evidence="3 6" id="KW-0816">Tricarboxylic acid cycle</keyword>
<dbReference type="GO" id="GO:0005739">
    <property type="term" value="C:mitochondrion"/>
    <property type="evidence" value="ECO:0007669"/>
    <property type="project" value="UniProtKB-SubCell"/>
</dbReference>
<dbReference type="SUPFAM" id="SSF53659">
    <property type="entry name" value="Isocitrate/Isopropylmalate dehydrogenase-like"/>
    <property type="match status" value="1"/>
</dbReference>
<dbReference type="AlphaFoldDB" id="A0A8B8GFZ1"/>
<dbReference type="PANTHER" id="PTHR11835:SF42">
    <property type="entry name" value="ISOCITRATE DEHYDROGENASE [NAD] SUBUNIT BETA, MITOCHONDRIAL"/>
    <property type="match status" value="1"/>
</dbReference>
<dbReference type="GO" id="GO:0051287">
    <property type="term" value="F:NAD binding"/>
    <property type="evidence" value="ECO:0007669"/>
    <property type="project" value="UniProtKB-UniRule"/>
</dbReference>
<dbReference type="PROSITE" id="PS00470">
    <property type="entry name" value="IDH_IMDH"/>
    <property type="match status" value="1"/>
</dbReference>
<evidence type="ECO:0000256" key="6">
    <source>
        <dbReference type="RuleBase" id="RU361266"/>
    </source>
</evidence>
<organism evidence="8 9">
    <name type="scientific">Sipha flava</name>
    <name type="common">yellow sugarcane aphid</name>
    <dbReference type="NCBI Taxonomy" id="143950"/>
    <lineage>
        <taxon>Eukaryota</taxon>
        <taxon>Metazoa</taxon>
        <taxon>Ecdysozoa</taxon>
        <taxon>Arthropoda</taxon>
        <taxon>Hexapoda</taxon>
        <taxon>Insecta</taxon>
        <taxon>Pterygota</taxon>
        <taxon>Neoptera</taxon>
        <taxon>Paraneoptera</taxon>
        <taxon>Hemiptera</taxon>
        <taxon>Sternorrhyncha</taxon>
        <taxon>Aphidomorpha</taxon>
        <taxon>Aphidoidea</taxon>
        <taxon>Aphididae</taxon>
        <taxon>Sipha</taxon>
    </lineage>
</organism>
<dbReference type="FunFam" id="3.40.718.10:FF:000001">
    <property type="entry name" value="Isocitrate dehydrogenase [NAD] subunit, mitochondrial"/>
    <property type="match status" value="1"/>
</dbReference>
<dbReference type="SMART" id="SM01329">
    <property type="entry name" value="Iso_dh"/>
    <property type="match status" value="1"/>
</dbReference>
<dbReference type="InterPro" id="IPR004434">
    <property type="entry name" value="Isocitrate_DH_NAD"/>
</dbReference>
<dbReference type="Proteomes" id="UP000694846">
    <property type="component" value="Unplaced"/>
</dbReference>
<dbReference type="GO" id="GO:0006099">
    <property type="term" value="P:tricarboxylic acid cycle"/>
    <property type="evidence" value="ECO:0007669"/>
    <property type="project" value="UniProtKB-UniRule"/>
</dbReference>
<evidence type="ECO:0000256" key="5">
    <source>
        <dbReference type="ARBA" id="ARBA00023128"/>
    </source>
</evidence>
<dbReference type="GO" id="GO:0000287">
    <property type="term" value="F:magnesium ion binding"/>
    <property type="evidence" value="ECO:0007669"/>
    <property type="project" value="UniProtKB-UniRule"/>
</dbReference>
<dbReference type="InterPro" id="IPR019818">
    <property type="entry name" value="IsoCit/isopropylmalate_DH_CS"/>
</dbReference>
<dbReference type="OrthoDB" id="10261637at2759"/>
<dbReference type="Gene3D" id="3.40.718.10">
    <property type="entry name" value="Isopropylmalate Dehydrogenase"/>
    <property type="match status" value="1"/>
</dbReference>
<proteinExistence type="inferred from homology"/>
<evidence type="ECO:0000256" key="3">
    <source>
        <dbReference type="ARBA" id="ARBA00022532"/>
    </source>
</evidence>
<evidence type="ECO:0000259" key="7">
    <source>
        <dbReference type="SMART" id="SM01329"/>
    </source>
</evidence>
<dbReference type="Pfam" id="PF00180">
    <property type="entry name" value="Iso_dh"/>
    <property type="match status" value="1"/>
</dbReference>
<gene>
    <name evidence="9" type="primary">LOC112691914</name>
</gene>
<dbReference type="GO" id="GO:0006102">
    <property type="term" value="P:isocitrate metabolic process"/>
    <property type="evidence" value="ECO:0007669"/>
    <property type="project" value="TreeGrafter"/>
</dbReference>